<keyword evidence="2" id="KW-1185">Reference proteome</keyword>
<name>A0A5B8XXC9_9DELT</name>
<dbReference type="AlphaFoldDB" id="A0A5B8XXC9"/>
<dbReference type="EMBL" id="CP042467">
    <property type="protein sequence ID" value="QED28366.1"/>
    <property type="molecule type" value="Genomic_DNA"/>
</dbReference>
<proteinExistence type="predicted"/>
<dbReference type="OrthoDB" id="5379762at2"/>
<gene>
    <name evidence="1" type="ORF">FRD01_14220</name>
</gene>
<evidence type="ECO:0000313" key="2">
    <source>
        <dbReference type="Proteomes" id="UP000321595"/>
    </source>
</evidence>
<organism evidence="1 2">
    <name type="scientific">Microvenator marinus</name>
    <dbReference type="NCBI Taxonomy" id="2600177"/>
    <lineage>
        <taxon>Bacteria</taxon>
        <taxon>Deltaproteobacteria</taxon>
        <taxon>Bradymonadales</taxon>
        <taxon>Microvenatoraceae</taxon>
        <taxon>Microvenator</taxon>
    </lineage>
</organism>
<accession>A0A5B8XXC9</accession>
<evidence type="ECO:0000313" key="1">
    <source>
        <dbReference type="EMBL" id="QED28366.1"/>
    </source>
</evidence>
<protein>
    <submittedName>
        <fullName evidence="1">Uncharacterized protein</fullName>
    </submittedName>
</protein>
<dbReference type="RefSeq" id="WP_146960726.1">
    <property type="nucleotide sequence ID" value="NZ_CP042467.1"/>
</dbReference>
<reference evidence="1 2" key="1">
    <citation type="submission" date="2019-08" db="EMBL/GenBank/DDBJ databases">
        <authorList>
            <person name="Liang Q."/>
        </authorList>
    </citation>
    <scope>NUCLEOTIDE SEQUENCE [LARGE SCALE GENOMIC DNA]</scope>
    <source>
        <strain evidence="1 2">V1718</strain>
    </source>
</reference>
<dbReference type="Proteomes" id="UP000321595">
    <property type="component" value="Chromosome"/>
</dbReference>
<sequence>MNWLILAIGAALLASGCADETVVEPESDTLIIGDSPADSLEQIRVRADGMTVWASPRVLSANDWLFEARVSHSLSKISASIAGQAVDVSLVSARKFEVSVPAQLMEQNLAEEPLLVAMETTTGREFTAMFVARARFVETTGSSKIYPWRNIEPIVVERKRVFRARMTAPENFVDLVGSNDDDSEPVVTRESEKYWLFDWYPGALVWAAHPTEDALMIRGEDADGNVYTRRAPIHMELMKIGVTNSDPAAAWPAPECAAEVAACVAQTDAQTADLEHCGTYREVWPCVVDLPVNDTPEWVKRYADDLRRAIINHYTVHGEDIVNSGGNTRPQALLSVDTRKIEEVSDPEYVPSGHDLETHRVFTHPDVMFPGSDIVWFGVYERASGSLVEVYEFN</sequence>
<dbReference type="KEGG" id="bbae:FRD01_14220"/>